<comment type="caution">
    <text evidence="4">The sequence shown here is derived from an EMBL/GenBank/DDBJ whole genome shotgun (WGS) entry which is preliminary data.</text>
</comment>
<dbReference type="Gene3D" id="1.25.70.10">
    <property type="entry name" value="Transcription termination factor 3, mitochondrial"/>
    <property type="match status" value="1"/>
</dbReference>
<dbReference type="Proteomes" id="UP001154282">
    <property type="component" value="Unassembled WGS sequence"/>
</dbReference>
<proteinExistence type="inferred from homology"/>
<gene>
    <name evidence="4" type="ORF">LITE_LOCUS25843</name>
</gene>
<dbReference type="InterPro" id="IPR038538">
    <property type="entry name" value="MTERF_sf"/>
</dbReference>
<protein>
    <submittedName>
        <fullName evidence="4">Uncharacterized protein</fullName>
    </submittedName>
</protein>
<keyword evidence="2" id="KW-0805">Transcription regulation</keyword>
<dbReference type="FunFam" id="1.25.70.10:FF:000001">
    <property type="entry name" value="Mitochondrial transcription termination factor-like"/>
    <property type="match status" value="1"/>
</dbReference>
<evidence type="ECO:0000313" key="4">
    <source>
        <dbReference type="EMBL" id="CAI0438548.1"/>
    </source>
</evidence>
<sequence>MLSLKVLLTSRLGNRCLIPVGAFSVARFSKLAGSSTSTTSPLVDYLVSNFQFPETQALSIAAGFHHRQSSQKAQALFTFLRGLGFSQDHIRSTVCGAPQILFAGVDNNLKPKMELFQKLGFEGPGLGKFVSKNAGVLTSSLEKRLRPRVHFLLGNFYQKDVLKAIERCSLLIFKHPDSRLLSNVALLRSCGIVGSQLSMLLRMLPRVFLRKECQLRGIVSRTLDFGFSMKSRMFVHGLCTVSCYSKATIDRKFAVFEGFGFSREECIAMFRTAPAVVRCSDVKLTSGVDFFLNTMNLTKEAVVRSPGLLMYSMKERVIPRYRVLEIMESKGLLKKKPNFNTVVLYTSEQFLEKFVFMYRDHAKELLGVYNGHNVDSSEDATCLKVSVI</sequence>
<reference evidence="4" key="1">
    <citation type="submission" date="2022-08" db="EMBL/GenBank/DDBJ databases">
        <authorList>
            <person name="Gutierrez-Valencia J."/>
        </authorList>
    </citation>
    <scope>NUCLEOTIDE SEQUENCE</scope>
</reference>
<dbReference type="EMBL" id="CAMGYJ010000006">
    <property type="protein sequence ID" value="CAI0438548.1"/>
    <property type="molecule type" value="Genomic_DNA"/>
</dbReference>
<keyword evidence="3" id="KW-0809">Transit peptide</keyword>
<dbReference type="PANTHER" id="PTHR13068:SF173">
    <property type="entry name" value="EMB|CAB62602.1"/>
    <property type="match status" value="1"/>
</dbReference>
<dbReference type="AlphaFoldDB" id="A0AAV0LVQ1"/>
<dbReference type="PANTHER" id="PTHR13068">
    <property type="entry name" value="CGI-12 PROTEIN-RELATED"/>
    <property type="match status" value="1"/>
</dbReference>
<keyword evidence="2" id="KW-0804">Transcription</keyword>
<dbReference type="GO" id="GO:0006353">
    <property type="term" value="P:DNA-templated transcription termination"/>
    <property type="evidence" value="ECO:0007669"/>
    <property type="project" value="UniProtKB-KW"/>
</dbReference>
<dbReference type="InterPro" id="IPR003690">
    <property type="entry name" value="MTERF"/>
</dbReference>
<accession>A0AAV0LVQ1</accession>
<organism evidence="4 5">
    <name type="scientific">Linum tenue</name>
    <dbReference type="NCBI Taxonomy" id="586396"/>
    <lineage>
        <taxon>Eukaryota</taxon>
        <taxon>Viridiplantae</taxon>
        <taxon>Streptophyta</taxon>
        <taxon>Embryophyta</taxon>
        <taxon>Tracheophyta</taxon>
        <taxon>Spermatophyta</taxon>
        <taxon>Magnoliopsida</taxon>
        <taxon>eudicotyledons</taxon>
        <taxon>Gunneridae</taxon>
        <taxon>Pentapetalae</taxon>
        <taxon>rosids</taxon>
        <taxon>fabids</taxon>
        <taxon>Malpighiales</taxon>
        <taxon>Linaceae</taxon>
        <taxon>Linum</taxon>
    </lineage>
</organism>
<evidence type="ECO:0000256" key="2">
    <source>
        <dbReference type="ARBA" id="ARBA00022472"/>
    </source>
</evidence>
<evidence type="ECO:0000256" key="1">
    <source>
        <dbReference type="ARBA" id="ARBA00007692"/>
    </source>
</evidence>
<dbReference type="GO" id="GO:0003676">
    <property type="term" value="F:nucleic acid binding"/>
    <property type="evidence" value="ECO:0007669"/>
    <property type="project" value="InterPro"/>
</dbReference>
<keyword evidence="5" id="KW-1185">Reference proteome</keyword>
<dbReference type="Pfam" id="PF02536">
    <property type="entry name" value="mTERF"/>
    <property type="match status" value="2"/>
</dbReference>
<keyword evidence="2" id="KW-0806">Transcription termination</keyword>
<comment type="similarity">
    <text evidence="1">Belongs to the mTERF family.</text>
</comment>
<evidence type="ECO:0000313" key="5">
    <source>
        <dbReference type="Proteomes" id="UP001154282"/>
    </source>
</evidence>
<name>A0AAV0LVQ1_9ROSI</name>
<dbReference type="SMART" id="SM00733">
    <property type="entry name" value="Mterf"/>
    <property type="match status" value="7"/>
</dbReference>
<evidence type="ECO:0000256" key="3">
    <source>
        <dbReference type="ARBA" id="ARBA00022946"/>
    </source>
</evidence>